<reference evidence="1" key="2">
    <citation type="journal article" date="2023" name="IMA Fungus">
        <title>Comparative genomic study of the Penicillium genus elucidates a diverse pangenome and 15 lateral gene transfer events.</title>
        <authorList>
            <person name="Petersen C."/>
            <person name="Sorensen T."/>
            <person name="Nielsen M.R."/>
            <person name="Sondergaard T.E."/>
            <person name="Sorensen J.L."/>
            <person name="Fitzpatrick D.A."/>
            <person name="Frisvad J.C."/>
            <person name="Nielsen K.L."/>
        </authorList>
    </citation>
    <scope>NUCLEOTIDE SEQUENCE</scope>
    <source>
        <strain evidence="1">IBT 29495</strain>
    </source>
</reference>
<evidence type="ECO:0000313" key="1">
    <source>
        <dbReference type="EMBL" id="KAJ5494152.1"/>
    </source>
</evidence>
<gene>
    <name evidence="1" type="ORF">N7463_010239</name>
</gene>
<sequence length="103" mass="11362">MSVDIPVGRDTAVSILKQFQPITLVGAKIWRDTPDYALDYRSRSMAPRLNGLPVGILFLMEVGHTPMGVIPEISITAAKCKALWKILAHFIGVHSFLQLMQSA</sequence>
<evidence type="ECO:0000313" key="2">
    <source>
        <dbReference type="Proteomes" id="UP001149954"/>
    </source>
</evidence>
<reference evidence="1" key="1">
    <citation type="submission" date="2022-12" db="EMBL/GenBank/DDBJ databases">
        <authorList>
            <person name="Petersen C."/>
        </authorList>
    </citation>
    <scope>NUCLEOTIDE SEQUENCE</scope>
    <source>
        <strain evidence="1">IBT 29495</strain>
    </source>
</reference>
<dbReference type="EMBL" id="JAPWDS010000006">
    <property type="protein sequence ID" value="KAJ5494152.1"/>
    <property type="molecule type" value="Genomic_DNA"/>
</dbReference>
<name>A0A9X0C146_9EURO</name>
<dbReference type="Proteomes" id="UP001149954">
    <property type="component" value="Unassembled WGS sequence"/>
</dbReference>
<organism evidence="1 2">
    <name type="scientific">Penicillium fimorum</name>
    <dbReference type="NCBI Taxonomy" id="1882269"/>
    <lineage>
        <taxon>Eukaryota</taxon>
        <taxon>Fungi</taxon>
        <taxon>Dikarya</taxon>
        <taxon>Ascomycota</taxon>
        <taxon>Pezizomycotina</taxon>
        <taxon>Eurotiomycetes</taxon>
        <taxon>Eurotiomycetidae</taxon>
        <taxon>Eurotiales</taxon>
        <taxon>Aspergillaceae</taxon>
        <taxon>Penicillium</taxon>
    </lineage>
</organism>
<proteinExistence type="predicted"/>
<keyword evidence="2" id="KW-1185">Reference proteome</keyword>
<accession>A0A9X0C146</accession>
<comment type="caution">
    <text evidence="1">The sequence shown here is derived from an EMBL/GenBank/DDBJ whole genome shotgun (WGS) entry which is preliminary data.</text>
</comment>
<dbReference type="AlphaFoldDB" id="A0A9X0C146"/>
<protein>
    <submittedName>
        <fullName evidence="1">Uncharacterized protein</fullName>
    </submittedName>
</protein>